<dbReference type="eggNOG" id="COG1216">
    <property type="taxonomic scope" value="Bacteria"/>
</dbReference>
<dbReference type="SUPFAM" id="SSF53448">
    <property type="entry name" value="Nucleotide-diphospho-sugar transferases"/>
    <property type="match status" value="2"/>
</dbReference>
<dbReference type="PANTHER" id="PTHR43685:SF2">
    <property type="entry name" value="GLYCOSYLTRANSFERASE 2-LIKE DOMAIN-CONTAINING PROTEIN"/>
    <property type="match status" value="1"/>
</dbReference>
<keyword evidence="4" id="KW-1185">Reference proteome</keyword>
<dbReference type="InterPro" id="IPR050834">
    <property type="entry name" value="Glycosyltransf_2"/>
</dbReference>
<dbReference type="InterPro" id="IPR001173">
    <property type="entry name" value="Glyco_trans_2-like"/>
</dbReference>
<organism evidence="3 4">
    <name type="scientific">Moorena producens 3L</name>
    <dbReference type="NCBI Taxonomy" id="489825"/>
    <lineage>
        <taxon>Bacteria</taxon>
        <taxon>Bacillati</taxon>
        <taxon>Cyanobacteriota</taxon>
        <taxon>Cyanophyceae</taxon>
        <taxon>Coleofasciculales</taxon>
        <taxon>Coleofasciculaceae</taxon>
        <taxon>Moorena</taxon>
    </lineage>
</organism>
<accession>F4XJH5</accession>
<reference evidence="4" key="1">
    <citation type="journal article" date="2011" name="Proc. Natl. Acad. Sci. U.S.A.">
        <title>Genomic insights into the physiology and ecology of the marine filamentous cyanobacterium Lyngbya majuscula.</title>
        <authorList>
            <person name="Jones A.C."/>
            <person name="Monroe E.A."/>
            <person name="Podell S."/>
            <person name="Hess W.R."/>
            <person name="Klages S."/>
            <person name="Esquenazi E."/>
            <person name="Niessen S."/>
            <person name="Hoover H."/>
            <person name="Rothmann M."/>
            <person name="Lasken R.S."/>
            <person name="Yates J.R.III."/>
            <person name="Reinhardt R."/>
            <person name="Kube M."/>
            <person name="Burkart M.D."/>
            <person name="Allen E.E."/>
            <person name="Dorrestein P.C."/>
            <person name="Gerwick W.H."/>
            <person name="Gerwick L."/>
        </authorList>
    </citation>
    <scope>NUCLEOTIDE SEQUENCE [LARGE SCALE GENOMIC DNA]</scope>
    <source>
        <strain evidence="4">3L</strain>
    </source>
</reference>
<dbReference type="EMBL" id="GL890823">
    <property type="protein sequence ID" value="EGJ35255.1"/>
    <property type="molecule type" value="Genomic_DNA"/>
</dbReference>
<evidence type="ECO:0000313" key="4">
    <source>
        <dbReference type="Proteomes" id="UP000003959"/>
    </source>
</evidence>
<evidence type="ECO:0000259" key="2">
    <source>
        <dbReference type="Pfam" id="PF00535"/>
    </source>
</evidence>
<gene>
    <name evidence="3" type="ORF">LYNGBM3L_06460</name>
</gene>
<dbReference type="RefSeq" id="WP_008178605.1">
    <property type="nucleotide sequence ID" value="NZ_GL890823.1"/>
</dbReference>
<dbReference type="Proteomes" id="UP000003959">
    <property type="component" value="Unassembled WGS sequence"/>
</dbReference>
<keyword evidence="3" id="KW-0808">Transferase</keyword>
<dbReference type="InterPro" id="IPR029044">
    <property type="entry name" value="Nucleotide-diphossugar_trans"/>
</dbReference>
<sequence>MLYPIKVVDIELSRPLTTLDGLDGYIAVKGLVRFHGAPIGYVQAPITNGYCTAETLSKLILEGHSETIINRLLYNGLSLPLGRERLCLEDLFDVSPPEYKGKLPLVTVAVCTRDRTADLALCLDAINQLDYPYLDILVVDNAPTSDDTNKLVETYTNVRYICEPRPGLDWARNRAVLEAKGDIIAYTDDDVVVDSGWVKALALVFIKHPDVMAVTGLVVPYELETEAQVLFEMYGGFGRGMRRKWYQVNRGNKMPWKFLGTGQFGTGANMAYRRSVFDDIGFFDPALDVGTVTNGGGDLEMFFRVVKEGHTLVYEPSAIVRHRHRRDYAKLRTQITNNSIGLFSYCIRSLFAYPDECLSFLSILLWWIVYWNLRRLWIGFKHPTRFPRDLILAELKGCFIGLTRYHKARHTAAEITKSFGEQERETEEDVDSAPYPIFSDPIFPALTKEEIQKVKTNPGMAVRTVDLREPLQALTDVKEYSSVRVFVKWHDQLLGSVDIPNPDRGISKSRLIEVIVNQFGMKLLEVNLNFSRYYCYTQAISILNNHYKVTDKETDLLTCLPDKIPISIIIATYDRPQDLRRCLCSIVAQKYTRQLEIIVVDNHPASGLTPPVVAEFPDVVLVSESRQGLAYARNAGFVASTGDIVIATDDDVTVPPDWLEKLIAPFARADVMIVTGNVLPLQLETNAQQCFENYGGLGRGFEEFEVNGDWFESFSRHAVPTWQLGATANAAFRASIFSHPKIGLMNEALGPGMPSGVGEDTYLFYKVLKAGYTLIYEPSAYVWHKHRTEMAELHRQLYNYSKGHVAYNLTTWLQDGDWRGLVQIVLGLPLAHLSRIYQRLRGWSDYPISLIWLEMTGNLAGVWSLWQSHLRVKREGRIAKGVGSRESGVGSRESGVGSRESGVGSRE</sequence>
<protein>
    <submittedName>
        <fullName evidence="3">Putative glycosyltransferase</fullName>
    </submittedName>
</protein>
<proteinExistence type="predicted"/>
<dbReference type="AlphaFoldDB" id="F4XJH5"/>
<evidence type="ECO:0000256" key="1">
    <source>
        <dbReference type="SAM" id="MobiDB-lite"/>
    </source>
</evidence>
<dbReference type="Pfam" id="PF00535">
    <property type="entry name" value="Glycos_transf_2"/>
    <property type="match status" value="2"/>
</dbReference>
<evidence type="ECO:0000313" key="3">
    <source>
        <dbReference type="EMBL" id="EGJ35255.1"/>
    </source>
</evidence>
<name>F4XJH5_9CYAN</name>
<feature type="compositionally biased region" description="Low complexity" evidence="1">
    <location>
        <begin position="881"/>
        <end position="907"/>
    </location>
</feature>
<feature type="domain" description="Glycosyltransferase 2-like" evidence="2">
    <location>
        <begin position="107"/>
        <end position="280"/>
    </location>
</feature>
<dbReference type="CDD" id="cd00761">
    <property type="entry name" value="Glyco_tranf_GTA_type"/>
    <property type="match status" value="2"/>
</dbReference>
<dbReference type="GO" id="GO:0016740">
    <property type="term" value="F:transferase activity"/>
    <property type="evidence" value="ECO:0007669"/>
    <property type="project" value="UniProtKB-KW"/>
</dbReference>
<feature type="region of interest" description="Disordered" evidence="1">
    <location>
        <begin position="880"/>
        <end position="907"/>
    </location>
</feature>
<dbReference type="OrthoDB" id="468448at2"/>
<feature type="domain" description="Glycosyltransferase 2-like" evidence="2">
    <location>
        <begin position="567"/>
        <end position="680"/>
    </location>
</feature>
<dbReference type="PANTHER" id="PTHR43685">
    <property type="entry name" value="GLYCOSYLTRANSFERASE"/>
    <property type="match status" value="1"/>
</dbReference>
<dbReference type="HOGENOM" id="CLU_315169_0_0_3"/>
<dbReference type="Gene3D" id="3.90.550.10">
    <property type="entry name" value="Spore Coat Polysaccharide Biosynthesis Protein SpsA, Chain A"/>
    <property type="match status" value="2"/>
</dbReference>